<organism evidence="2 3">
    <name type="scientific">Niveibacterium umoris</name>
    <dbReference type="NCBI Taxonomy" id="1193620"/>
    <lineage>
        <taxon>Bacteria</taxon>
        <taxon>Pseudomonadati</taxon>
        <taxon>Pseudomonadota</taxon>
        <taxon>Betaproteobacteria</taxon>
        <taxon>Rhodocyclales</taxon>
        <taxon>Rhodocyclaceae</taxon>
        <taxon>Niveibacterium</taxon>
    </lineage>
</organism>
<comment type="caution">
    <text evidence="2">The sequence shown here is derived from an EMBL/GenBank/DDBJ whole genome shotgun (WGS) entry which is preliminary data.</text>
</comment>
<keyword evidence="1" id="KW-0812">Transmembrane</keyword>
<dbReference type="PIRSF" id="PIRSF004548">
    <property type="entry name" value="CreD"/>
    <property type="match status" value="1"/>
</dbReference>
<proteinExistence type="predicted"/>
<feature type="transmembrane region" description="Helical" evidence="1">
    <location>
        <begin position="376"/>
        <end position="395"/>
    </location>
</feature>
<dbReference type="PANTHER" id="PTHR30092">
    <property type="entry name" value="INNER MEMBRANE PROTEIN CRED"/>
    <property type="match status" value="1"/>
</dbReference>
<evidence type="ECO:0000256" key="1">
    <source>
        <dbReference type="SAM" id="Phobius"/>
    </source>
</evidence>
<dbReference type="PANTHER" id="PTHR30092:SF0">
    <property type="entry name" value="INNER MEMBRANE PROTEIN CRED"/>
    <property type="match status" value="1"/>
</dbReference>
<sequence length="465" mass="49083">MKGFVSKFLVLALLVAVLGIAVAMVRGVIEDRGRYRDDALRTVSNSLAGPQALAGGLLVVPYTERWEEVEARGTAQERREQKVETGMLHVLPESLDVSGQLVPDVRKRGVFRINGYTFSGSLKGRLKMPTVAAVKRTVEGSEIRFGVPSLVLSVGNARGLRTIRMSAAGQSLAVAPGTGLGGLPAGVSASLAAVPDPGSEFAFEIAAEVAGAQRLDVIPLGMESRLVLHSEWPHPSFVGDFLPAERTVRDSGFDASWRTSAVASNARAQWLARATGAAQGQGAGDTISLDGGPAVARSVAGIESFAVALIDPVDAYVLSDRATKYAMLIICCTLALFAVYELIKGLRMHPVQYLLVGFAMVLFFMLLLALSEHIGFDAAYGVASVACVGLISYYVSAILGSLWRAGGFAVLLGGLYGALYAILCSEQNALLLGTLLLFAVLTGVMVLSRSVNWNALLQPAVTENT</sequence>
<keyword evidence="1" id="KW-1133">Transmembrane helix</keyword>
<gene>
    <name evidence="2" type="ORF">GGR36_000552</name>
</gene>
<keyword evidence="3" id="KW-1185">Reference proteome</keyword>
<name>A0A840BGC6_9RHOO</name>
<evidence type="ECO:0000313" key="2">
    <source>
        <dbReference type="EMBL" id="MBB4011244.1"/>
    </source>
</evidence>
<feature type="transmembrane region" description="Helical" evidence="1">
    <location>
        <begin position="402"/>
        <end position="423"/>
    </location>
</feature>
<dbReference type="RefSeq" id="WP_183631633.1">
    <property type="nucleotide sequence ID" value="NZ_BAABLE010000011.1"/>
</dbReference>
<dbReference type="Proteomes" id="UP000561045">
    <property type="component" value="Unassembled WGS sequence"/>
</dbReference>
<reference evidence="2 3" key="1">
    <citation type="submission" date="2020-08" db="EMBL/GenBank/DDBJ databases">
        <title>Genomic Encyclopedia of Type Strains, Phase IV (KMG-IV): sequencing the most valuable type-strain genomes for metagenomic binning, comparative biology and taxonomic classification.</title>
        <authorList>
            <person name="Goeker M."/>
        </authorList>
    </citation>
    <scope>NUCLEOTIDE SEQUENCE [LARGE SCALE GENOMIC DNA]</scope>
    <source>
        <strain evidence="2 3">DSM 106739</strain>
    </source>
</reference>
<dbReference type="Pfam" id="PF06123">
    <property type="entry name" value="CreD"/>
    <property type="match status" value="1"/>
</dbReference>
<keyword evidence="1" id="KW-0472">Membrane</keyword>
<dbReference type="NCBIfam" id="NF008712">
    <property type="entry name" value="PRK11715.1-1"/>
    <property type="match status" value="1"/>
</dbReference>
<protein>
    <submittedName>
        <fullName evidence="2">Inner membrane protein</fullName>
    </submittedName>
</protein>
<feature type="transmembrane region" description="Helical" evidence="1">
    <location>
        <begin position="325"/>
        <end position="343"/>
    </location>
</feature>
<dbReference type="GO" id="GO:0005886">
    <property type="term" value="C:plasma membrane"/>
    <property type="evidence" value="ECO:0007669"/>
    <property type="project" value="TreeGrafter"/>
</dbReference>
<feature type="transmembrane region" description="Helical" evidence="1">
    <location>
        <begin position="429"/>
        <end position="447"/>
    </location>
</feature>
<feature type="transmembrane region" description="Helical" evidence="1">
    <location>
        <begin position="350"/>
        <end position="370"/>
    </location>
</feature>
<dbReference type="EMBL" id="JACIET010000001">
    <property type="protein sequence ID" value="MBB4011244.1"/>
    <property type="molecule type" value="Genomic_DNA"/>
</dbReference>
<accession>A0A840BGC6</accession>
<evidence type="ECO:0000313" key="3">
    <source>
        <dbReference type="Proteomes" id="UP000561045"/>
    </source>
</evidence>
<dbReference type="AlphaFoldDB" id="A0A840BGC6"/>
<dbReference type="InterPro" id="IPR010364">
    <property type="entry name" value="Uncharacterised_IM_CreD"/>
</dbReference>